<dbReference type="AlphaFoldDB" id="A0AAW0U300"/>
<protein>
    <submittedName>
        <fullName evidence="1">Uncharacterized protein</fullName>
    </submittedName>
</protein>
<sequence length="127" mass="13678">MGLMLGVSSARGRRHSSRTSLLSLGRDGPFARGFLLLRPPTLVEDYVYFYSAFCCCLWASGRSFSPASLPLSACARVLPGRFSSSPPSSSHAVYGFGLGLVSLSSSARIFDNQRVLIGHVSLSLYCH</sequence>
<name>A0AAW0U300_SCYPA</name>
<dbReference type="EMBL" id="JARAKH010000021">
    <property type="protein sequence ID" value="KAK8393240.1"/>
    <property type="molecule type" value="Genomic_DNA"/>
</dbReference>
<evidence type="ECO:0000313" key="1">
    <source>
        <dbReference type="EMBL" id="KAK8393240.1"/>
    </source>
</evidence>
<accession>A0AAW0U300</accession>
<gene>
    <name evidence="1" type="ORF">O3P69_013329</name>
</gene>
<organism evidence="1 2">
    <name type="scientific">Scylla paramamosain</name>
    <name type="common">Mud crab</name>
    <dbReference type="NCBI Taxonomy" id="85552"/>
    <lineage>
        <taxon>Eukaryota</taxon>
        <taxon>Metazoa</taxon>
        <taxon>Ecdysozoa</taxon>
        <taxon>Arthropoda</taxon>
        <taxon>Crustacea</taxon>
        <taxon>Multicrustacea</taxon>
        <taxon>Malacostraca</taxon>
        <taxon>Eumalacostraca</taxon>
        <taxon>Eucarida</taxon>
        <taxon>Decapoda</taxon>
        <taxon>Pleocyemata</taxon>
        <taxon>Brachyura</taxon>
        <taxon>Eubrachyura</taxon>
        <taxon>Portunoidea</taxon>
        <taxon>Portunidae</taxon>
        <taxon>Portuninae</taxon>
        <taxon>Scylla</taxon>
    </lineage>
</organism>
<comment type="caution">
    <text evidence="1">The sequence shown here is derived from an EMBL/GenBank/DDBJ whole genome shotgun (WGS) entry which is preliminary data.</text>
</comment>
<proteinExistence type="predicted"/>
<reference evidence="1 2" key="1">
    <citation type="submission" date="2023-03" db="EMBL/GenBank/DDBJ databases">
        <title>High-quality genome of Scylla paramamosain provides insights in environmental adaptation.</title>
        <authorList>
            <person name="Zhang L."/>
        </authorList>
    </citation>
    <scope>NUCLEOTIDE SEQUENCE [LARGE SCALE GENOMIC DNA]</scope>
    <source>
        <strain evidence="1">LZ_2023a</strain>
        <tissue evidence="1">Muscle</tissue>
    </source>
</reference>
<evidence type="ECO:0000313" key="2">
    <source>
        <dbReference type="Proteomes" id="UP001487740"/>
    </source>
</evidence>
<dbReference type="Proteomes" id="UP001487740">
    <property type="component" value="Unassembled WGS sequence"/>
</dbReference>
<keyword evidence="2" id="KW-1185">Reference proteome</keyword>